<evidence type="ECO:0000313" key="2">
    <source>
        <dbReference type="Proteomes" id="UP000011223"/>
    </source>
</evidence>
<gene>
    <name evidence="1" type="ORF">D515_04453</name>
</gene>
<reference evidence="1 2" key="1">
    <citation type="journal article" date="2014" name="PLoS ONE">
        <title>Grimontia indica AK16(T), sp. nov., Isolated from a Seawater Sample Reports the Presence of Pathogenic Genes Similar to Vibrio Genus.</title>
        <authorList>
            <person name="Singh A."/>
            <person name="Vaidya B."/>
            <person name="Khatri I."/>
            <person name="Srinivas T.N."/>
            <person name="Subramanian S."/>
            <person name="Korpole S."/>
            <person name="Pinnaka A.K."/>
        </authorList>
    </citation>
    <scope>NUCLEOTIDE SEQUENCE [LARGE SCALE GENOMIC DNA]</scope>
    <source>
        <strain evidence="1 2">AK16</strain>
    </source>
</reference>
<proteinExistence type="predicted"/>
<dbReference type="Proteomes" id="UP000011223">
    <property type="component" value="Unassembled WGS sequence"/>
</dbReference>
<dbReference type="RefSeq" id="WP_002542366.1">
    <property type="nucleotide sequence ID" value="NZ_ANFM02000061.1"/>
</dbReference>
<name>R1GM57_9GAMM</name>
<protein>
    <submittedName>
        <fullName evidence="1">Uncharacterized protein</fullName>
    </submittedName>
</protein>
<sequence>MTSLKTDGQKSQILNDYAVEHLYLFKLISDWQDVAFKPKDDFTALVQARDATLSALEAAGVDSWAGYDDAMAALTDSAA</sequence>
<dbReference type="InterPro" id="IPR058007">
    <property type="entry name" value="Gp5.9"/>
</dbReference>
<organism evidence="1 2">
    <name type="scientific">Grimontia indica</name>
    <dbReference type="NCBI Taxonomy" id="1056512"/>
    <lineage>
        <taxon>Bacteria</taxon>
        <taxon>Pseudomonadati</taxon>
        <taxon>Pseudomonadota</taxon>
        <taxon>Gammaproteobacteria</taxon>
        <taxon>Vibrionales</taxon>
        <taxon>Vibrionaceae</taxon>
        <taxon>Grimontia</taxon>
    </lineage>
</organism>
<dbReference type="AlphaFoldDB" id="R1GM57"/>
<dbReference type="EMBL" id="ANFM02000061">
    <property type="protein sequence ID" value="EOD77258.1"/>
    <property type="molecule type" value="Genomic_DNA"/>
</dbReference>
<dbReference type="Pfam" id="PF25708">
    <property type="entry name" value="Phage_T7_Gp5_9"/>
    <property type="match status" value="1"/>
</dbReference>
<comment type="caution">
    <text evidence="1">The sequence shown here is derived from an EMBL/GenBank/DDBJ whole genome shotgun (WGS) entry which is preliminary data.</text>
</comment>
<keyword evidence="2" id="KW-1185">Reference proteome</keyword>
<evidence type="ECO:0000313" key="1">
    <source>
        <dbReference type="EMBL" id="EOD77258.1"/>
    </source>
</evidence>
<accession>R1GM57</accession>